<evidence type="ECO:0000313" key="2">
    <source>
        <dbReference type="EMBL" id="SPJ22357.1"/>
    </source>
</evidence>
<sequence>MTQTRPAAHKTTVQTGLTAGVRIMTLEGPVGIEDLQTGDRIVTRQGLRVLRAVRVQEREAAKLVTINASVLGHDRPEAPITVAADQPILLRDWRAKALYGQKTAMVAAHRLVDGDYITATTVSDLRTFVLVFDTPQIIYAEGTEFPMGTTADEAA</sequence>
<evidence type="ECO:0000259" key="1">
    <source>
        <dbReference type="Pfam" id="PF13403"/>
    </source>
</evidence>
<evidence type="ECO:0000313" key="3">
    <source>
        <dbReference type="Proteomes" id="UP000244912"/>
    </source>
</evidence>
<protein>
    <recommendedName>
        <fullName evidence="1">Hedgehog/Intein (Hint) domain-containing protein</fullName>
    </recommendedName>
</protein>
<dbReference type="Gene3D" id="2.170.16.10">
    <property type="entry name" value="Hedgehog/Intein (Hint) domain"/>
    <property type="match status" value="1"/>
</dbReference>
<dbReference type="Proteomes" id="UP000244912">
    <property type="component" value="Unassembled WGS sequence"/>
</dbReference>
<keyword evidence="3" id="KW-1185">Reference proteome</keyword>
<dbReference type="InterPro" id="IPR028992">
    <property type="entry name" value="Hedgehog/Intein_dom"/>
</dbReference>
<accession>A0A2R8BQC1</accession>
<feature type="domain" description="Hedgehog/Intein (Hint)" evidence="1">
    <location>
        <begin position="17"/>
        <end position="144"/>
    </location>
</feature>
<name>A0A2R8BQC1_9RHOB</name>
<dbReference type="InterPro" id="IPR036844">
    <property type="entry name" value="Hint_dom_sf"/>
</dbReference>
<dbReference type="EMBL" id="ONZF01000001">
    <property type="protein sequence ID" value="SPJ22357.1"/>
    <property type="molecule type" value="Genomic_DNA"/>
</dbReference>
<proteinExistence type="predicted"/>
<dbReference type="SUPFAM" id="SSF51294">
    <property type="entry name" value="Hedgehog/intein (Hint) domain"/>
    <property type="match status" value="1"/>
</dbReference>
<organism evidence="2 3">
    <name type="scientific">Palleronia abyssalis</name>
    <dbReference type="NCBI Taxonomy" id="1501240"/>
    <lineage>
        <taxon>Bacteria</taxon>
        <taxon>Pseudomonadati</taxon>
        <taxon>Pseudomonadota</taxon>
        <taxon>Alphaproteobacteria</taxon>
        <taxon>Rhodobacterales</taxon>
        <taxon>Roseobacteraceae</taxon>
        <taxon>Palleronia</taxon>
    </lineage>
</organism>
<dbReference type="OrthoDB" id="7873527at2"/>
<dbReference type="RefSeq" id="WP_108892260.1">
    <property type="nucleotide sequence ID" value="NZ_ONZF01000001.1"/>
</dbReference>
<reference evidence="2 3" key="1">
    <citation type="submission" date="2018-03" db="EMBL/GenBank/DDBJ databases">
        <authorList>
            <person name="Keele B.F."/>
        </authorList>
    </citation>
    <scope>NUCLEOTIDE SEQUENCE [LARGE SCALE GENOMIC DNA]</scope>
    <source>
        <strain evidence="2 3">CECT 8504</strain>
    </source>
</reference>
<gene>
    <name evidence="2" type="ORF">PAA8504_00149</name>
</gene>
<dbReference type="AlphaFoldDB" id="A0A2R8BQC1"/>
<dbReference type="Pfam" id="PF13403">
    <property type="entry name" value="Hint_2"/>
    <property type="match status" value="1"/>
</dbReference>